<dbReference type="SUPFAM" id="SSF56219">
    <property type="entry name" value="DNase I-like"/>
    <property type="match status" value="1"/>
</dbReference>
<protein>
    <submittedName>
        <fullName evidence="1">Cysteine-rich receptor-like protein kinase</fullName>
    </submittedName>
</protein>
<evidence type="ECO:0000313" key="2">
    <source>
        <dbReference type="Proteomes" id="UP000265520"/>
    </source>
</evidence>
<evidence type="ECO:0000313" key="1">
    <source>
        <dbReference type="EMBL" id="MCI19886.1"/>
    </source>
</evidence>
<name>A0A392Q8K9_9FABA</name>
<proteinExistence type="predicted"/>
<keyword evidence="1" id="KW-0808">Transferase</keyword>
<keyword evidence="1" id="KW-0675">Receptor</keyword>
<keyword evidence="2" id="KW-1185">Reference proteome</keyword>
<dbReference type="InterPro" id="IPR036691">
    <property type="entry name" value="Endo/exonu/phosph_ase_sf"/>
</dbReference>
<organism evidence="1 2">
    <name type="scientific">Trifolium medium</name>
    <dbReference type="NCBI Taxonomy" id="97028"/>
    <lineage>
        <taxon>Eukaryota</taxon>
        <taxon>Viridiplantae</taxon>
        <taxon>Streptophyta</taxon>
        <taxon>Embryophyta</taxon>
        <taxon>Tracheophyta</taxon>
        <taxon>Spermatophyta</taxon>
        <taxon>Magnoliopsida</taxon>
        <taxon>eudicotyledons</taxon>
        <taxon>Gunneridae</taxon>
        <taxon>Pentapetalae</taxon>
        <taxon>rosids</taxon>
        <taxon>fabids</taxon>
        <taxon>Fabales</taxon>
        <taxon>Fabaceae</taxon>
        <taxon>Papilionoideae</taxon>
        <taxon>50 kb inversion clade</taxon>
        <taxon>NPAAA clade</taxon>
        <taxon>Hologalegina</taxon>
        <taxon>IRL clade</taxon>
        <taxon>Trifolieae</taxon>
        <taxon>Trifolium</taxon>
    </lineage>
</organism>
<sequence length="158" mass="18287">MEVVDVPVLGKKFSWFSADGKSMSRIDRFLLSDGFIVKHGISGQWIGDRDISDHCPVWLIVSPVNWGPKPFRVINGWLEHPDFLSFVETSWKSFAVHGKKAYVLKEKFKLLKDCLKKWNKEVFGFLDLNIEKTVKDLNDIENMMDGDVRDVELTRREG</sequence>
<dbReference type="PANTHER" id="PTHR33710:SF64">
    <property type="entry name" value="ENDONUCLEASE_EXONUCLEASE_PHOSPHATASE DOMAIN-CONTAINING PROTEIN"/>
    <property type="match status" value="1"/>
</dbReference>
<dbReference type="EMBL" id="LXQA010117061">
    <property type="protein sequence ID" value="MCI19886.1"/>
    <property type="molecule type" value="Genomic_DNA"/>
</dbReference>
<dbReference type="GO" id="GO:0016301">
    <property type="term" value="F:kinase activity"/>
    <property type="evidence" value="ECO:0007669"/>
    <property type="project" value="UniProtKB-KW"/>
</dbReference>
<dbReference type="Proteomes" id="UP000265520">
    <property type="component" value="Unassembled WGS sequence"/>
</dbReference>
<comment type="caution">
    <text evidence="1">The sequence shown here is derived from an EMBL/GenBank/DDBJ whole genome shotgun (WGS) entry which is preliminary data.</text>
</comment>
<dbReference type="AlphaFoldDB" id="A0A392Q8K9"/>
<dbReference type="PANTHER" id="PTHR33710">
    <property type="entry name" value="BNAC02G09200D PROTEIN"/>
    <property type="match status" value="1"/>
</dbReference>
<keyword evidence="1" id="KW-0418">Kinase</keyword>
<dbReference type="Gene3D" id="3.60.10.10">
    <property type="entry name" value="Endonuclease/exonuclease/phosphatase"/>
    <property type="match status" value="1"/>
</dbReference>
<feature type="non-terminal residue" evidence="1">
    <location>
        <position position="158"/>
    </location>
</feature>
<reference evidence="1 2" key="1">
    <citation type="journal article" date="2018" name="Front. Plant Sci.">
        <title>Red Clover (Trifolium pratense) and Zigzag Clover (T. medium) - A Picture of Genomic Similarities and Differences.</title>
        <authorList>
            <person name="Dluhosova J."/>
            <person name="Istvanek J."/>
            <person name="Nedelnik J."/>
            <person name="Repkova J."/>
        </authorList>
    </citation>
    <scope>NUCLEOTIDE SEQUENCE [LARGE SCALE GENOMIC DNA]</scope>
    <source>
        <strain evidence="2">cv. 10/8</strain>
        <tissue evidence="1">Leaf</tissue>
    </source>
</reference>
<accession>A0A392Q8K9</accession>